<dbReference type="CDD" id="cd09836">
    <property type="entry name" value="CBS_pair_arch"/>
    <property type="match status" value="1"/>
</dbReference>
<feature type="domain" description="CBS" evidence="3">
    <location>
        <begin position="21"/>
        <end position="79"/>
    </location>
</feature>
<gene>
    <name evidence="4" type="ordered locus">Vdis_2144</name>
</gene>
<dbReference type="PROSITE" id="PS51371">
    <property type="entry name" value="CBS"/>
    <property type="match status" value="2"/>
</dbReference>
<dbReference type="Pfam" id="PF00571">
    <property type="entry name" value="CBS"/>
    <property type="match status" value="2"/>
</dbReference>
<dbReference type="Proteomes" id="UP000006681">
    <property type="component" value="Chromosome"/>
</dbReference>
<reference evidence="5" key="2">
    <citation type="journal article" date="2010" name="Stand. Genomic Sci.">
        <title>Complete genome sequence of Vulcanisaeta distributa type strain (IC-017T).</title>
        <authorList>
            <person name="Mavromatis K."/>
            <person name="Sikorski J."/>
            <person name="Pabst E."/>
            <person name="Teshima H."/>
            <person name="Lapidus A."/>
            <person name="Lucas S."/>
            <person name="Nolan M."/>
            <person name="Glavina Del Rio T."/>
            <person name="Cheng J."/>
            <person name="Bruce D."/>
            <person name="Goodwin L."/>
            <person name="Pitluck S."/>
            <person name="Liolios K."/>
            <person name="Ivanova N."/>
            <person name="Mikhailova N."/>
            <person name="Pati A."/>
            <person name="Chen A."/>
            <person name="Palaniappan K."/>
            <person name="Land M."/>
            <person name="Hauser L."/>
            <person name="Chang Y."/>
            <person name="Jeffries C."/>
            <person name="Rohde M."/>
            <person name="Spring S."/>
            <person name="Goker M."/>
            <person name="Wirth R."/>
            <person name="Woyke T."/>
            <person name="Bristow J."/>
            <person name="Eisen J."/>
            <person name="Markowitz V."/>
            <person name="Hugenholtz P."/>
            <person name="Klenk H."/>
            <person name="Kyrpides N."/>
        </authorList>
    </citation>
    <scope>NUCLEOTIDE SEQUENCE [LARGE SCALE GENOMIC DNA]</scope>
    <source>
        <strain evidence="5">DSM 14429 / JCM 11212 / NBRC 100878 / IC-017</strain>
    </source>
</reference>
<evidence type="ECO:0000259" key="3">
    <source>
        <dbReference type="PROSITE" id="PS51371"/>
    </source>
</evidence>
<dbReference type="InterPro" id="IPR046342">
    <property type="entry name" value="CBS_dom_sf"/>
</dbReference>
<dbReference type="InterPro" id="IPR000644">
    <property type="entry name" value="CBS_dom"/>
</dbReference>
<dbReference type="SUPFAM" id="SSF54631">
    <property type="entry name" value="CBS-domain pair"/>
    <property type="match status" value="1"/>
</dbReference>
<keyword evidence="1 2" id="KW-0129">CBS domain</keyword>
<dbReference type="EMBL" id="CP002100">
    <property type="protein sequence ID" value="ADN51513.1"/>
    <property type="molecule type" value="Genomic_DNA"/>
</dbReference>
<dbReference type="PANTHER" id="PTHR43080">
    <property type="entry name" value="CBS DOMAIN-CONTAINING PROTEIN CBSX3, MITOCHONDRIAL"/>
    <property type="match status" value="1"/>
</dbReference>
<proteinExistence type="predicted"/>
<dbReference type="PANTHER" id="PTHR43080:SF2">
    <property type="entry name" value="CBS DOMAIN-CONTAINING PROTEIN"/>
    <property type="match status" value="1"/>
</dbReference>
<keyword evidence="5" id="KW-1185">Reference proteome</keyword>
<organism evidence="4 5">
    <name type="scientific">Vulcanisaeta distributa (strain DSM 14429 / JCM 11212 / NBRC 100878 / IC-017)</name>
    <dbReference type="NCBI Taxonomy" id="572478"/>
    <lineage>
        <taxon>Archaea</taxon>
        <taxon>Thermoproteota</taxon>
        <taxon>Thermoprotei</taxon>
        <taxon>Thermoproteales</taxon>
        <taxon>Thermoproteaceae</taxon>
        <taxon>Vulcanisaeta</taxon>
    </lineage>
</organism>
<evidence type="ECO:0000313" key="4">
    <source>
        <dbReference type="EMBL" id="ADN51513.1"/>
    </source>
</evidence>
<dbReference type="InterPro" id="IPR051257">
    <property type="entry name" value="Diverse_CBS-Domain"/>
</dbReference>
<dbReference type="KEGG" id="vdi:Vdis_2144"/>
<sequence length="156" mass="17389">MLINQLKLGIHGGCMRAIDLVKRRPLVITEDRPFIEAVDLMAKENTGSVVVVEDLNSMKLRGIITERDVIRALANRLPLDTPVGKVGTMGPRVVRARVDDSVGTVASLMVNYRVRHVIVVDDEDRVVGVISIRDLLGDLDAVREIARLDRYPKVRE</sequence>
<evidence type="ECO:0000313" key="5">
    <source>
        <dbReference type="Proteomes" id="UP000006681"/>
    </source>
</evidence>
<accession>E1QPV3</accession>
<dbReference type="HOGENOM" id="CLU_040681_12_1_2"/>
<feature type="domain" description="CBS" evidence="3">
    <location>
        <begin position="89"/>
        <end position="147"/>
    </location>
</feature>
<dbReference type="STRING" id="572478.Vdis_2144"/>
<evidence type="ECO:0000256" key="2">
    <source>
        <dbReference type="PROSITE-ProRule" id="PRU00703"/>
    </source>
</evidence>
<dbReference type="AlphaFoldDB" id="E1QPV3"/>
<reference evidence="4 5" key="1">
    <citation type="journal article" date="2010" name="Stand. Genomic Sci.">
        <title>Complete genome sequence of Vulcanisaeta distributa type strain (IC-017).</title>
        <authorList>
            <person name="Mavromatis K."/>
            <person name="Sikorski J."/>
            <person name="Pabst E."/>
            <person name="Teshima H."/>
            <person name="Lapidus A."/>
            <person name="Lucas S."/>
            <person name="Nolan M."/>
            <person name="Glavina Del Rio T."/>
            <person name="Cheng J.F."/>
            <person name="Bruce D."/>
            <person name="Goodwin L."/>
            <person name="Pitluck S."/>
            <person name="Liolios K."/>
            <person name="Ivanova N."/>
            <person name="Mikhailova N."/>
            <person name="Pati A."/>
            <person name="Chen A."/>
            <person name="Palaniappan K."/>
            <person name="Land M."/>
            <person name="Hauser L."/>
            <person name="Chang Y.J."/>
            <person name="Jeffries C.D."/>
            <person name="Rohde M."/>
            <person name="Spring S."/>
            <person name="Goker M."/>
            <person name="Wirth R."/>
            <person name="Woyke T."/>
            <person name="Bristow J."/>
            <person name="Eisen J.A."/>
            <person name="Markowitz V."/>
            <person name="Hugenholtz P."/>
            <person name="Klenk H.P."/>
            <person name="Kyrpides N.C."/>
        </authorList>
    </citation>
    <scope>NUCLEOTIDE SEQUENCE [LARGE SCALE GENOMIC DNA]</scope>
    <source>
        <strain evidence="5">DSM 14429 / JCM 11212 / NBRC 100878 / IC-017</strain>
    </source>
</reference>
<evidence type="ECO:0000256" key="1">
    <source>
        <dbReference type="ARBA" id="ARBA00023122"/>
    </source>
</evidence>
<dbReference type="Gene3D" id="3.10.580.10">
    <property type="entry name" value="CBS-domain"/>
    <property type="match status" value="1"/>
</dbReference>
<name>E1QPV3_VULDI</name>
<protein>
    <submittedName>
        <fullName evidence="4">Putative signal transduction protein with CBS domains</fullName>
    </submittedName>
</protein>
<dbReference type="eggNOG" id="arCOG00631">
    <property type="taxonomic scope" value="Archaea"/>
</dbReference>
<dbReference type="SMART" id="SM00116">
    <property type="entry name" value="CBS"/>
    <property type="match status" value="2"/>
</dbReference>